<dbReference type="InterPro" id="IPR005838">
    <property type="entry name" value="T3SS_IM_P"/>
</dbReference>
<keyword evidence="14" id="KW-1185">Reference proteome</keyword>
<dbReference type="AlphaFoldDB" id="A0A7G5IK09"/>
<keyword evidence="13" id="KW-0966">Cell projection</keyword>
<keyword evidence="11 12" id="KW-1006">Bacterial flagellum protein export</keyword>
<evidence type="ECO:0000256" key="6">
    <source>
        <dbReference type="ARBA" id="ARBA00022795"/>
    </source>
</evidence>
<dbReference type="PANTHER" id="PTHR30587">
    <property type="entry name" value="FLAGELLAR BIOSYNTHETIC PROTEIN FLIP"/>
    <property type="match status" value="1"/>
</dbReference>
<evidence type="ECO:0000256" key="11">
    <source>
        <dbReference type="ARBA" id="ARBA00023225"/>
    </source>
</evidence>
<keyword evidence="3 12" id="KW-0813">Transport</keyword>
<evidence type="ECO:0000256" key="9">
    <source>
        <dbReference type="ARBA" id="ARBA00023136"/>
    </source>
</evidence>
<comment type="similarity">
    <text evidence="1 12">Belongs to the FliP/MopC/SpaP family.</text>
</comment>
<accession>A0A7G5IK09</accession>
<dbReference type="KEGG" id="sand:H3309_04210"/>
<keyword evidence="8 12" id="KW-1133">Transmembrane helix</keyword>
<proteinExistence type="inferred from homology"/>
<keyword evidence="6 12" id="KW-1005">Bacterial flagellum biogenesis</keyword>
<feature type="transmembrane region" description="Helical" evidence="12">
    <location>
        <begin position="179"/>
        <end position="205"/>
    </location>
</feature>
<protein>
    <recommendedName>
        <fullName evidence="2 12">Flagellar biosynthetic protein FliP</fullName>
    </recommendedName>
</protein>
<gene>
    <name evidence="12 13" type="primary">fliP</name>
    <name evidence="13" type="ORF">H3309_04210</name>
</gene>
<dbReference type="GO" id="GO:0044781">
    <property type="term" value="P:bacterial-type flagellum organization"/>
    <property type="evidence" value="ECO:0007669"/>
    <property type="project" value="UniProtKB-UniRule"/>
</dbReference>
<keyword evidence="5 12" id="KW-0812">Transmembrane</keyword>
<dbReference type="PANTHER" id="PTHR30587:SF0">
    <property type="entry name" value="FLAGELLAR BIOSYNTHETIC PROTEIN FLIP"/>
    <property type="match status" value="1"/>
</dbReference>
<evidence type="ECO:0000256" key="8">
    <source>
        <dbReference type="ARBA" id="ARBA00022989"/>
    </source>
</evidence>
<dbReference type="Proteomes" id="UP000515292">
    <property type="component" value="Chromosome"/>
</dbReference>
<dbReference type="GO" id="GO:0005886">
    <property type="term" value="C:plasma membrane"/>
    <property type="evidence" value="ECO:0007669"/>
    <property type="project" value="UniProtKB-SubCell"/>
</dbReference>
<evidence type="ECO:0000256" key="10">
    <source>
        <dbReference type="ARBA" id="ARBA00023143"/>
    </source>
</evidence>
<dbReference type="PROSITE" id="PS01060">
    <property type="entry name" value="FLIP_1"/>
    <property type="match status" value="1"/>
</dbReference>
<keyword evidence="10" id="KW-0975">Bacterial flagellum</keyword>
<keyword evidence="9 12" id="KW-0472">Membrane</keyword>
<evidence type="ECO:0000256" key="3">
    <source>
        <dbReference type="ARBA" id="ARBA00022448"/>
    </source>
</evidence>
<organism evidence="13 14">
    <name type="scientific">Sandaracinobacteroides saxicola</name>
    <dbReference type="NCBI Taxonomy" id="2759707"/>
    <lineage>
        <taxon>Bacteria</taxon>
        <taxon>Pseudomonadati</taxon>
        <taxon>Pseudomonadota</taxon>
        <taxon>Alphaproteobacteria</taxon>
        <taxon>Sphingomonadales</taxon>
        <taxon>Sphingosinicellaceae</taxon>
        <taxon>Sandaracinobacteroides</taxon>
    </lineage>
</organism>
<evidence type="ECO:0000256" key="4">
    <source>
        <dbReference type="ARBA" id="ARBA00022475"/>
    </source>
</evidence>
<keyword evidence="13" id="KW-0282">Flagellum</keyword>
<evidence type="ECO:0000256" key="12">
    <source>
        <dbReference type="RuleBase" id="RU362069"/>
    </source>
</evidence>
<evidence type="ECO:0000256" key="2">
    <source>
        <dbReference type="ARBA" id="ARBA00021714"/>
    </source>
</evidence>
<sequence length="241" mass="25580">MRRMIIIAAAPVMLLLLGAAAPAPSAGSGPSLTGSAMSLIVALTVLSLAPAILMTITSFVRIVVALSLLRTGFGAPGVPPNMVIVALALFLTLFVMKPTFDIAWTQGAAPYLAGSLTEAEAFKRTIEPFRTFMLANTREGDMRLFIDMAGTTPQSRADIDLRTLIPAFLISELKRAFEIGFLLLLPFLVIDLVVASVLMALGLMMLPPATISLPAKLIFFVLVDGWALVVSSLVRSYAGMG</sequence>
<feature type="transmembrane region" description="Helical" evidence="12">
    <location>
        <begin position="78"/>
        <end position="96"/>
    </location>
</feature>
<dbReference type="RefSeq" id="WP_182297524.1">
    <property type="nucleotide sequence ID" value="NZ_CP059851.1"/>
</dbReference>
<feature type="transmembrane region" description="Helical" evidence="12">
    <location>
        <begin position="217"/>
        <end position="238"/>
    </location>
</feature>
<dbReference type="NCBIfam" id="TIGR01103">
    <property type="entry name" value="fliP"/>
    <property type="match status" value="1"/>
</dbReference>
<dbReference type="NCBIfam" id="NF009438">
    <property type="entry name" value="PRK12797.1"/>
    <property type="match status" value="1"/>
</dbReference>
<evidence type="ECO:0000256" key="1">
    <source>
        <dbReference type="ARBA" id="ARBA00006257"/>
    </source>
</evidence>
<evidence type="ECO:0000313" key="13">
    <source>
        <dbReference type="EMBL" id="QMW23701.1"/>
    </source>
</evidence>
<keyword evidence="7 12" id="KW-0653">Protein transport</keyword>
<evidence type="ECO:0000313" key="14">
    <source>
        <dbReference type="Proteomes" id="UP000515292"/>
    </source>
</evidence>
<dbReference type="PRINTS" id="PR00951">
    <property type="entry name" value="FLGBIOSNFLIP"/>
</dbReference>
<dbReference type="Pfam" id="PF00813">
    <property type="entry name" value="FliP"/>
    <property type="match status" value="1"/>
</dbReference>
<evidence type="ECO:0000256" key="7">
    <source>
        <dbReference type="ARBA" id="ARBA00022927"/>
    </source>
</evidence>
<reference evidence="13 14" key="1">
    <citation type="submission" date="2020-07" db="EMBL/GenBank/DDBJ databases">
        <title>Complete genome sequence for Sandaracinobacter sp. M6.</title>
        <authorList>
            <person name="Tang Y."/>
            <person name="Liu Q."/>
            <person name="Guo Z."/>
            <person name="Lei P."/>
            <person name="Huang B."/>
        </authorList>
    </citation>
    <scope>NUCLEOTIDE SEQUENCE [LARGE SCALE GENOMIC DNA]</scope>
    <source>
        <strain evidence="13 14">M6</strain>
    </source>
</reference>
<comment type="subcellular location">
    <subcellularLocation>
        <location evidence="12">Cell membrane</location>
        <topology evidence="12">Multi-pass membrane protein</topology>
    </subcellularLocation>
    <subcellularLocation>
        <location evidence="12">Bacterial flagellum basal body</location>
    </subcellularLocation>
</comment>
<name>A0A7G5IK09_9SPHN</name>
<dbReference type="EMBL" id="CP059851">
    <property type="protein sequence ID" value="QMW23701.1"/>
    <property type="molecule type" value="Genomic_DNA"/>
</dbReference>
<comment type="function">
    <text evidence="12">Plays a role in the flagellum-specific transport system.</text>
</comment>
<evidence type="ECO:0000256" key="5">
    <source>
        <dbReference type="ARBA" id="ARBA00022692"/>
    </source>
</evidence>
<dbReference type="GO" id="GO:0009306">
    <property type="term" value="P:protein secretion"/>
    <property type="evidence" value="ECO:0007669"/>
    <property type="project" value="UniProtKB-UniRule"/>
</dbReference>
<keyword evidence="4 12" id="KW-1003">Cell membrane</keyword>
<dbReference type="InterPro" id="IPR005837">
    <property type="entry name" value="FliP"/>
</dbReference>
<feature type="transmembrane region" description="Helical" evidence="12">
    <location>
        <begin position="36"/>
        <end position="66"/>
    </location>
</feature>
<dbReference type="GO" id="GO:0009425">
    <property type="term" value="C:bacterial-type flagellum basal body"/>
    <property type="evidence" value="ECO:0007669"/>
    <property type="project" value="UniProtKB-SubCell"/>
</dbReference>
<keyword evidence="13" id="KW-0969">Cilium</keyword>
<dbReference type="PRINTS" id="PR01302">
    <property type="entry name" value="TYPE3IMPPROT"/>
</dbReference>